<dbReference type="GO" id="GO:0060236">
    <property type="term" value="P:regulation of mitotic spindle organization"/>
    <property type="evidence" value="ECO:0007669"/>
    <property type="project" value="InterPro"/>
</dbReference>
<evidence type="ECO:0000256" key="9">
    <source>
        <dbReference type="SAM" id="MobiDB-lite"/>
    </source>
</evidence>
<feature type="domain" description="TPX2 central" evidence="11">
    <location>
        <begin position="371"/>
        <end position="458"/>
    </location>
</feature>
<protein>
    <recommendedName>
        <fullName evidence="14">Targeting protein for Xklp2</fullName>
    </recommendedName>
</protein>
<evidence type="ECO:0000256" key="2">
    <source>
        <dbReference type="ARBA" id="ARBA00004186"/>
    </source>
</evidence>
<keyword evidence="7" id="KW-0539">Nucleus</keyword>
<evidence type="ECO:0000256" key="3">
    <source>
        <dbReference type="ARBA" id="ARBA00005885"/>
    </source>
</evidence>
<evidence type="ECO:0000256" key="5">
    <source>
        <dbReference type="ARBA" id="ARBA00022701"/>
    </source>
</evidence>
<feature type="region of interest" description="Disordered" evidence="9">
    <location>
        <begin position="453"/>
        <end position="473"/>
    </location>
</feature>
<proteinExistence type="inferred from homology"/>
<keyword evidence="4" id="KW-0963">Cytoplasm</keyword>
<dbReference type="Proteomes" id="UP000541444">
    <property type="component" value="Unassembled WGS sequence"/>
</dbReference>
<evidence type="ECO:0000259" key="10">
    <source>
        <dbReference type="Pfam" id="PF06886"/>
    </source>
</evidence>
<dbReference type="InterPro" id="IPR009675">
    <property type="entry name" value="TPX2_fam"/>
</dbReference>
<keyword evidence="5" id="KW-0493">Microtubule</keyword>
<dbReference type="GO" id="GO:0090307">
    <property type="term" value="P:mitotic spindle assembly"/>
    <property type="evidence" value="ECO:0007669"/>
    <property type="project" value="TreeGrafter"/>
</dbReference>
<feature type="domain" description="TPX2 C-terminal" evidence="10">
    <location>
        <begin position="704"/>
        <end position="780"/>
    </location>
</feature>
<dbReference type="InterPro" id="IPR027329">
    <property type="entry name" value="TPX2_C"/>
</dbReference>
<evidence type="ECO:0000256" key="6">
    <source>
        <dbReference type="ARBA" id="ARBA00023212"/>
    </source>
</evidence>
<feature type="compositionally biased region" description="Low complexity" evidence="9">
    <location>
        <begin position="453"/>
        <end position="467"/>
    </location>
</feature>
<dbReference type="InterPro" id="IPR027330">
    <property type="entry name" value="TPX2_central_dom"/>
</dbReference>
<dbReference type="Pfam" id="PF12214">
    <property type="entry name" value="TPX2_importin"/>
    <property type="match status" value="2"/>
</dbReference>
<evidence type="ECO:0000256" key="7">
    <source>
        <dbReference type="ARBA" id="ARBA00023242"/>
    </source>
</evidence>
<dbReference type="GO" id="GO:0005880">
    <property type="term" value="C:nuclear microtubule"/>
    <property type="evidence" value="ECO:0007669"/>
    <property type="project" value="TreeGrafter"/>
</dbReference>
<evidence type="ECO:0000313" key="12">
    <source>
        <dbReference type="EMBL" id="KAF6141930.1"/>
    </source>
</evidence>
<accession>A0A7J7LHC2</accession>
<evidence type="ECO:0000256" key="4">
    <source>
        <dbReference type="ARBA" id="ARBA00022490"/>
    </source>
</evidence>
<feature type="domain" description="TPX2 central" evidence="11">
    <location>
        <begin position="472"/>
        <end position="554"/>
    </location>
</feature>
<gene>
    <name evidence="12" type="ORF">GIB67_037898</name>
</gene>
<keyword evidence="13" id="KW-1185">Reference proteome</keyword>
<dbReference type="PANTHER" id="PTHR14326:SF44">
    <property type="entry name" value="TARGETING PROTEIN FOR XKLP2"/>
    <property type="match status" value="1"/>
</dbReference>
<evidence type="ECO:0000256" key="8">
    <source>
        <dbReference type="SAM" id="Coils"/>
    </source>
</evidence>
<evidence type="ECO:0000259" key="11">
    <source>
        <dbReference type="Pfam" id="PF12214"/>
    </source>
</evidence>
<dbReference type="PANTHER" id="PTHR14326">
    <property type="entry name" value="TARGETING PROTEIN FOR XKLP2"/>
    <property type="match status" value="1"/>
</dbReference>
<sequence length="813" mass="92400">MAVEVSKTMFDETYEFSAPGYFDFFNGETEEEKQRAELWFDTALSYAPSPFMPKIKAARSIKIETLCDFNEAKGGSLSSSDNSATASHLADAFSAPEVDNSTRIEPEPIIVVTETRKEEETRISIGKEVSVIKPSCEDNNEKGSQEKLCVLAEKCSVIVDIEKTSEEITFPIASVVQDVEACTPNLHINYKKGMSLPPSSSKNQMTAKSIASLARNPSALKPKNQSQLSQSKCVKPTILSSALSAKKTVGGPDFTHENQAIKRQKLDDGKSRQILNIKPQILPHKSKPAVSGTATNFCSSNSKTSKEERKLYVRETPFVSTAEMIKRLQSGTRDKCSLSRVRQLIPPVEIHLSFNQNEESISTTQKRGKLTLTRPKEPAFETSSRVRSVKVKSSAEIEEEMMAKIPKFKARPVNKKILEASTLPALPRSTPHLPEFREFHLKTTERANQYAETSSVASASESTYQSSWNPHKLTEPKTPRLETLLRARPPKVKSTQEMVQEELKKIPTFKARPLNKKIFENKGGLGMFCNTKRHVTKPREFHFATDERISTSTKTVFNLFDKLSINSESRHDLQFPRITTPNPFHLHTEERGAEKERKFMVEVIQKQLEEERARIPKAAPYPYTTDYPVIPPKPESKEATRPEPFELESLVRHEEEMQREMEERQRIEKEEAQMRIFKAQPVLKEDPLPVPEKARRPLTLVEEFPLHVDHRAAERAEFDKKIKDKEVTYKRYREENESAKLMEEEKALKQLRRTMVPHARPVPKFDNPFHPRRSSKETTKPKSPNLRIVHRKERKLVAGSVTGALSAAAAQMR</sequence>
<comment type="caution">
    <text evidence="12">The sequence shown here is derived from an EMBL/GenBank/DDBJ whole genome shotgun (WGS) entry which is preliminary data.</text>
</comment>
<dbReference type="EMBL" id="JACGCM010002284">
    <property type="protein sequence ID" value="KAF6141930.1"/>
    <property type="molecule type" value="Genomic_DNA"/>
</dbReference>
<dbReference type="AlphaFoldDB" id="A0A7J7LHC2"/>
<comment type="similarity">
    <text evidence="3">Belongs to the TPX2 family.</text>
</comment>
<feature type="coiled-coil region" evidence="8">
    <location>
        <begin position="715"/>
        <end position="754"/>
    </location>
</feature>
<evidence type="ECO:0000313" key="13">
    <source>
        <dbReference type="Proteomes" id="UP000541444"/>
    </source>
</evidence>
<dbReference type="GO" id="GO:0030295">
    <property type="term" value="F:protein kinase activator activity"/>
    <property type="evidence" value="ECO:0007669"/>
    <property type="project" value="TreeGrafter"/>
</dbReference>
<dbReference type="OrthoDB" id="1684416at2759"/>
<dbReference type="Pfam" id="PF06886">
    <property type="entry name" value="TPX2"/>
    <property type="match status" value="1"/>
</dbReference>
<evidence type="ECO:0008006" key="14">
    <source>
        <dbReference type="Google" id="ProtNLM"/>
    </source>
</evidence>
<reference evidence="12 13" key="1">
    <citation type="journal article" date="2020" name="IScience">
        <title>Genome Sequencing of the Endangered Kingdonia uniflora (Circaeasteraceae, Ranunculales) Reveals Potential Mechanisms of Evolutionary Specialization.</title>
        <authorList>
            <person name="Sun Y."/>
            <person name="Deng T."/>
            <person name="Zhang A."/>
            <person name="Moore M.J."/>
            <person name="Landis J.B."/>
            <person name="Lin N."/>
            <person name="Zhang H."/>
            <person name="Zhang X."/>
            <person name="Huang J."/>
            <person name="Zhang X."/>
            <person name="Sun H."/>
            <person name="Wang H."/>
        </authorList>
    </citation>
    <scope>NUCLEOTIDE SEQUENCE [LARGE SCALE GENOMIC DNA]</scope>
    <source>
        <strain evidence="12">TB1705</strain>
        <tissue evidence="12">Leaf</tissue>
    </source>
</reference>
<organism evidence="12 13">
    <name type="scientific">Kingdonia uniflora</name>
    <dbReference type="NCBI Taxonomy" id="39325"/>
    <lineage>
        <taxon>Eukaryota</taxon>
        <taxon>Viridiplantae</taxon>
        <taxon>Streptophyta</taxon>
        <taxon>Embryophyta</taxon>
        <taxon>Tracheophyta</taxon>
        <taxon>Spermatophyta</taxon>
        <taxon>Magnoliopsida</taxon>
        <taxon>Ranunculales</taxon>
        <taxon>Circaeasteraceae</taxon>
        <taxon>Kingdonia</taxon>
    </lineage>
</organism>
<comment type="subcellular location">
    <subcellularLocation>
        <location evidence="2">Cytoplasm</location>
        <location evidence="2">Cytoskeleton</location>
        <location evidence="2">Spindle</location>
    </subcellularLocation>
    <subcellularLocation>
        <location evidence="1">Nucleus</location>
    </subcellularLocation>
</comment>
<dbReference type="GO" id="GO:0005819">
    <property type="term" value="C:spindle"/>
    <property type="evidence" value="ECO:0007669"/>
    <property type="project" value="UniProtKB-SubCell"/>
</dbReference>
<feature type="region of interest" description="Disordered" evidence="9">
    <location>
        <begin position="754"/>
        <end position="788"/>
    </location>
</feature>
<keyword evidence="6" id="KW-0206">Cytoskeleton</keyword>
<keyword evidence="8" id="KW-0175">Coiled coil</keyword>
<dbReference type="GO" id="GO:0008017">
    <property type="term" value="F:microtubule binding"/>
    <property type="evidence" value="ECO:0007669"/>
    <property type="project" value="TreeGrafter"/>
</dbReference>
<name>A0A7J7LHC2_9MAGN</name>
<evidence type="ECO:0000256" key="1">
    <source>
        <dbReference type="ARBA" id="ARBA00004123"/>
    </source>
</evidence>